<reference evidence="2 3" key="1">
    <citation type="journal article" date="2017" name="ISME J.">
        <title>Energy and carbon metabolisms in a deep terrestrial subsurface fluid microbial community.</title>
        <authorList>
            <person name="Momper L."/>
            <person name="Jungbluth S.P."/>
            <person name="Lee M.D."/>
            <person name="Amend J.P."/>
        </authorList>
    </citation>
    <scope>NUCLEOTIDE SEQUENCE [LARGE SCALE GENOMIC DNA]</scope>
    <source>
        <strain evidence="2">SURF_46</strain>
    </source>
</reference>
<feature type="chain" id="PRO_5017404973" description="CBM-cenC domain-containing protein" evidence="1">
    <location>
        <begin position="27"/>
        <end position="655"/>
    </location>
</feature>
<dbReference type="AlphaFoldDB" id="A0A3A4ZNE1"/>
<name>A0A3A4ZNE1_UNCKA</name>
<evidence type="ECO:0000313" key="2">
    <source>
        <dbReference type="EMBL" id="RJR28056.1"/>
    </source>
</evidence>
<evidence type="ECO:0008006" key="4">
    <source>
        <dbReference type="Google" id="ProtNLM"/>
    </source>
</evidence>
<dbReference type="Proteomes" id="UP000265540">
    <property type="component" value="Unassembled WGS sequence"/>
</dbReference>
<dbReference type="EMBL" id="QZJF01000005">
    <property type="protein sequence ID" value="RJR28056.1"/>
    <property type="molecule type" value="Genomic_DNA"/>
</dbReference>
<evidence type="ECO:0000313" key="3">
    <source>
        <dbReference type="Proteomes" id="UP000265540"/>
    </source>
</evidence>
<keyword evidence="1" id="KW-0732">Signal</keyword>
<evidence type="ECO:0000256" key="1">
    <source>
        <dbReference type="SAM" id="SignalP"/>
    </source>
</evidence>
<dbReference type="Gene3D" id="2.60.120.260">
    <property type="entry name" value="Galactose-binding domain-like"/>
    <property type="match status" value="1"/>
</dbReference>
<organism evidence="2 3">
    <name type="scientific">candidate division WWE3 bacterium</name>
    <dbReference type="NCBI Taxonomy" id="2053526"/>
    <lineage>
        <taxon>Bacteria</taxon>
        <taxon>Katanobacteria</taxon>
    </lineage>
</organism>
<comment type="caution">
    <text evidence="2">The sequence shown here is derived from an EMBL/GenBank/DDBJ whole genome shotgun (WGS) entry which is preliminary data.</text>
</comment>
<protein>
    <recommendedName>
        <fullName evidence="4">CBM-cenC domain-containing protein</fullName>
    </recommendedName>
</protein>
<accession>A0A3A4ZNE1</accession>
<gene>
    <name evidence="2" type="ORF">C4561_00955</name>
</gene>
<sequence length="655" mass="72078">MPRNSILNLKSLLFIFLFTISTDVFYAEAQTDITPPVTTYTRSPNTPDGDNDWYVSPVTYTLTATDLESGVKEINYRLNGGVWQTVTFSDSLNLAPNPSFEIIDYSNTPIIQAWSATVTDAQTAYQRDTANYLTGFESTSAKITTTGSGWHGVNNYGNFAVASPLSNMNASVWIKTENVSESAFFKVYMVTQDGAGQQTVYLVQSSTLSGTNDWTQLSLNFVVTDLNAVGVYLDIGLNGAGTIWADAVTISHSNTNATTDVVVGQDGEHTLEFYSIDRADNTEIYSCGTPINCVTFKIDQTPPGNWHDSGAFRGLLGASHELYVYTFVEDVTSGLSTLTDKYQYHTDFSPVGSFGRYTDISDCSSAWQDDEWVILISPPFVPGANSAYLLTPKTNFCNNDWKTCKTVRFWAEDLAGNFATKDFCINGPWVKFDGGGTVRSNGGINMISEPEEDNTDGLIEIGNTLLSFFTSSTNWVVMNSLAPAAYDYDKLLQTVKPNPTGISTLNTNSGVFQVDGNYEIRIGTIPNDYDSDTFTQIVFVNGDLRISRDISISQDSAALFVVKGNVEISKSVNTVGIAIFADGDIYSAYDLQEGEAADTLTLNGMYSTNKFHFQRTLQGTNNTRYPSESFAYEAKYLTKLRDYLGVNSVRWLQTK</sequence>
<proteinExistence type="predicted"/>
<feature type="signal peptide" evidence="1">
    <location>
        <begin position="1"/>
        <end position="26"/>
    </location>
</feature>